<dbReference type="AlphaFoldDB" id="A0A4V2F7T0"/>
<evidence type="ECO:0000256" key="1">
    <source>
        <dbReference type="SAM" id="Coils"/>
    </source>
</evidence>
<gene>
    <name evidence="4" type="ORF">EV209_1335</name>
</gene>
<dbReference type="OrthoDB" id="28713at2"/>
<organism evidence="4 5">
    <name type="scientific">Cuneatibacter caecimuris</name>
    <dbReference type="NCBI Taxonomy" id="1796618"/>
    <lineage>
        <taxon>Bacteria</taxon>
        <taxon>Bacillati</taxon>
        <taxon>Bacillota</taxon>
        <taxon>Clostridia</taxon>
        <taxon>Lachnospirales</taxon>
        <taxon>Lachnospiraceae</taxon>
        <taxon>Cuneatibacter</taxon>
    </lineage>
</organism>
<keyword evidence="1" id="KW-0175">Coiled coil</keyword>
<feature type="coiled-coil region" evidence="1">
    <location>
        <begin position="94"/>
        <end position="149"/>
    </location>
</feature>
<evidence type="ECO:0000313" key="5">
    <source>
        <dbReference type="Proteomes" id="UP000292927"/>
    </source>
</evidence>
<dbReference type="InterPro" id="IPR010090">
    <property type="entry name" value="Phage_tape_meas"/>
</dbReference>
<sequence length="1170" mass="127179">MSSKKMNIGAVISLDGEKEYRQAISDINKAQAVLRSEMKLASAQFEENANSTEALQKKQGILEDQYDSQAKRVATLRGALQDAAEQYGENSKKVQDWKIKLNNAESDLIKLDREISDNQEQMRNAALSADDTAEAIEDYTAEVEDAGEETSVFGEVLKANLASEAIIGAVKTLAGGIKTLGSNVYDFSVQGKQALNNFAAQTGTAKDELGQFEDVMRDIYTNNFGEDMGDIANTMAVIKQNLSQMNPAQLKEASENALLLRDTFGYDTQEQIRAVKMLMQQFGLTADESYNLITQGAQNGLDKNGDLLDTINEYSVHFKSMGYDAEDMFNMLVNGANSGTFSVDKLGDAVKEFGIRLHDATADDALSQMGLDAAQIRKEFDAGGDSATAAGRKVVTALKDMSNKTDQYNAGVAMFGTMFEDMGIDAIDALMSVDGQIDLTTDALGQLNDIRYDDLQSNLDLLGRKTLARFSERFTGAMDGASSSVAGLAESVDHGQLGDSIDSLADGMAGLAEGAIEFATAALPPVVDGLTWILDNGQLIAGTTLAAAAAWVTYKVAAEGAAVKTALLNAALNVNPVALLIGGIAALTLGIGSWIGEMQDAAYEADTMQQKLDELSDRTENLKGTVDRSSKSYDDSKKNIQEEYGAAKILSDELYKLADKHNKTTGEIALMKGMVDELNGIMPDLNLSIDEQNGILSMNKEQMDAVIESQMNLAMAEAAQERLKDIAKERVEAELNLAEATKARDDAQKELDANAEAAAAAEEKRRSGVELTAEEMKACEDAIYNNHFAYDDLQGKIEEADEIIKQNQEVLDESQNKFDELSGVIKGFSEDTTEAKEKTEEMQTAIVEFGGQTYVVSQETAENFDAIKQKYDEVYQAAKNSIESQLGLFDEFDEKQTYSKGKMLENLESQIDGMTKWSDDIQTLSDKGINKGLLRHLQEMGPESYQYTHTLVTMTETELGELNDLYERKLQMSDTVAKKMTDANSEMASAVEELKKSADAVSGSMNSYGNNAASSFANSFINKMAASQNGMMGTFNTLKANAKNVLMIKSPSRVFREIGEYTGEGFEVGMLESMDHANDRITEAFEELKNIDATIPANAMLSIGAQQIDTAQTITSGQQGILGQIYSVLVDLVQKDTGIYLDGAALVGRMGRTINDEMGELAEMSRRYAV</sequence>
<reference evidence="4 5" key="1">
    <citation type="submission" date="2019-02" db="EMBL/GenBank/DDBJ databases">
        <title>Genomic Encyclopedia of Type Strains, Phase IV (KMG-IV): sequencing the most valuable type-strain genomes for metagenomic binning, comparative biology and taxonomic classification.</title>
        <authorList>
            <person name="Goeker M."/>
        </authorList>
    </citation>
    <scope>NUCLEOTIDE SEQUENCE [LARGE SCALE GENOMIC DNA]</scope>
    <source>
        <strain evidence="4 5">DSM 29486</strain>
    </source>
</reference>
<feature type="coiled-coil region" evidence="1">
    <location>
        <begin position="790"/>
        <end position="817"/>
    </location>
</feature>
<evidence type="ECO:0000313" key="4">
    <source>
        <dbReference type="EMBL" id="RZT00899.1"/>
    </source>
</evidence>
<feature type="domain" description="Phage tail tape measure protein" evidence="3">
    <location>
        <begin position="223"/>
        <end position="416"/>
    </location>
</feature>
<comment type="caution">
    <text evidence="4">The sequence shown here is derived from an EMBL/GenBank/DDBJ whole genome shotgun (WGS) entry which is preliminary data.</text>
</comment>
<protein>
    <submittedName>
        <fullName evidence="4">Phage-related minor tail protein</fullName>
    </submittedName>
</protein>
<accession>A0A4V2F7T0</accession>
<dbReference type="RefSeq" id="WP_130434332.1">
    <property type="nucleotide sequence ID" value="NZ_SGXF01000002.1"/>
</dbReference>
<evidence type="ECO:0000259" key="3">
    <source>
        <dbReference type="Pfam" id="PF10145"/>
    </source>
</evidence>
<feature type="region of interest" description="Disordered" evidence="2">
    <location>
        <begin position="746"/>
        <end position="767"/>
    </location>
</feature>
<evidence type="ECO:0000256" key="2">
    <source>
        <dbReference type="SAM" id="MobiDB-lite"/>
    </source>
</evidence>
<keyword evidence="5" id="KW-1185">Reference proteome</keyword>
<dbReference type="EMBL" id="SGXF01000002">
    <property type="protein sequence ID" value="RZT00899.1"/>
    <property type="molecule type" value="Genomic_DNA"/>
</dbReference>
<dbReference type="Proteomes" id="UP000292927">
    <property type="component" value="Unassembled WGS sequence"/>
</dbReference>
<dbReference type="Pfam" id="PF10145">
    <property type="entry name" value="PhageMin_Tail"/>
    <property type="match status" value="1"/>
</dbReference>
<feature type="coiled-coil region" evidence="1">
    <location>
        <begin position="598"/>
        <end position="625"/>
    </location>
</feature>
<name>A0A4V2F7T0_9FIRM</name>
<proteinExistence type="predicted"/>